<evidence type="ECO:0000313" key="15">
    <source>
        <dbReference type="Proteomes" id="UP000255177"/>
    </source>
</evidence>
<evidence type="ECO:0000256" key="5">
    <source>
        <dbReference type="ARBA" id="ARBA00022692"/>
    </source>
</evidence>
<comment type="subcellular location">
    <subcellularLocation>
        <location evidence="1">Cell membrane</location>
        <topology evidence="1">Multi-pass membrane protein</topology>
    </subcellularLocation>
</comment>
<dbReference type="CDD" id="cd11386">
    <property type="entry name" value="MCP_signal"/>
    <property type="match status" value="1"/>
</dbReference>
<dbReference type="SMART" id="SM00304">
    <property type="entry name" value="HAMP"/>
    <property type="match status" value="1"/>
</dbReference>
<evidence type="ECO:0000256" key="1">
    <source>
        <dbReference type="ARBA" id="ARBA00004651"/>
    </source>
</evidence>
<dbReference type="PANTHER" id="PTHR32089">
    <property type="entry name" value="METHYL-ACCEPTING CHEMOTAXIS PROTEIN MCPB"/>
    <property type="match status" value="1"/>
</dbReference>
<gene>
    <name evidence="14" type="primary">pctC</name>
    <name evidence="14" type="ORF">CCOS864_00514</name>
</gene>
<dbReference type="CDD" id="cd06225">
    <property type="entry name" value="HAMP"/>
    <property type="match status" value="1"/>
</dbReference>
<dbReference type="InterPro" id="IPR004089">
    <property type="entry name" value="MCPsignal_dom"/>
</dbReference>
<dbReference type="AlphaFoldDB" id="A0A380SSZ3"/>
<evidence type="ECO:0000259" key="13">
    <source>
        <dbReference type="PROSITE" id="PS50885"/>
    </source>
</evidence>
<evidence type="ECO:0000256" key="7">
    <source>
        <dbReference type="ARBA" id="ARBA00023136"/>
    </source>
</evidence>
<dbReference type="InterPro" id="IPR003660">
    <property type="entry name" value="HAMP_dom"/>
</dbReference>
<keyword evidence="7 11" id="KW-0472">Membrane</keyword>
<evidence type="ECO:0000256" key="9">
    <source>
        <dbReference type="ARBA" id="ARBA00029447"/>
    </source>
</evidence>
<evidence type="ECO:0000313" key="14">
    <source>
        <dbReference type="EMBL" id="SUQ61107.1"/>
    </source>
</evidence>
<evidence type="ECO:0000256" key="10">
    <source>
        <dbReference type="PROSITE-ProRule" id="PRU00284"/>
    </source>
</evidence>
<dbReference type="Pfam" id="PF00672">
    <property type="entry name" value="HAMP"/>
    <property type="match status" value="1"/>
</dbReference>
<dbReference type="GO" id="GO:0007165">
    <property type="term" value="P:signal transduction"/>
    <property type="evidence" value="ECO:0007669"/>
    <property type="project" value="UniProtKB-KW"/>
</dbReference>
<keyword evidence="15" id="KW-1185">Reference proteome</keyword>
<keyword evidence="4" id="KW-0145">Chemotaxis</keyword>
<name>A0A380SSZ3_9PSED</name>
<dbReference type="Gene3D" id="3.30.450.20">
    <property type="entry name" value="PAS domain"/>
    <property type="match status" value="1"/>
</dbReference>
<reference evidence="15" key="1">
    <citation type="submission" date="2018-07" db="EMBL/GenBank/DDBJ databases">
        <authorList>
            <person name="Blom J."/>
        </authorList>
    </citation>
    <scope>NUCLEOTIDE SEQUENCE [LARGE SCALE GENOMIC DNA]</scope>
    <source>
        <strain evidence="15">CCOS 864</strain>
    </source>
</reference>
<evidence type="ECO:0000256" key="6">
    <source>
        <dbReference type="ARBA" id="ARBA00022989"/>
    </source>
</evidence>
<keyword evidence="6 11" id="KW-1133">Transmembrane helix</keyword>
<dbReference type="PANTHER" id="PTHR32089:SF112">
    <property type="entry name" value="LYSOZYME-LIKE PROTEIN-RELATED"/>
    <property type="match status" value="1"/>
</dbReference>
<accession>A0A380SSZ3</accession>
<keyword evidence="5 11" id="KW-0812">Transmembrane</keyword>
<dbReference type="PROSITE" id="PS50111">
    <property type="entry name" value="CHEMOTAXIS_TRANSDUC_2"/>
    <property type="match status" value="1"/>
</dbReference>
<dbReference type="CDD" id="cd12912">
    <property type="entry name" value="PDC2_MCP_like"/>
    <property type="match status" value="1"/>
</dbReference>
<keyword evidence="8 10" id="KW-0807">Transducer</keyword>
<dbReference type="Pfam" id="PF00015">
    <property type="entry name" value="MCPsignal"/>
    <property type="match status" value="1"/>
</dbReference>
<evidence type="ECO:0000256" key="3">
    <source>
        <dbReference type="ARBA" id="ARBA00022481"/>
    </source>
</evidence>
<evidence type="ECO:0000256" key="2">
    <source>
        <dbReference type="ARBA" id="ARBA00022475"/>
    </source>
</evidence>
<feature type="domain" description="HAMP" evidence="13">
    <location>
        <begin position="314"/>
        <end position="368"/>
    </location>
</feature>
<keyword evidence="2" id="KW-1003">Cell membrane</keyword>
<protein>
    <submittedName>
        <fullName evidence="14">Methyl-accepting chemotaxis protein PctC</fullName>
    </submittedName>
</protein>
<organism evidence="14 15">
    <name type="scientific">Pseudomonas wadenswilerensis</name>
    <dbReference type="NCBI Taxonomy" id="1785161"/>
    <lineage>
        <taxon>Bacteria</taxon>
        <taxon>Pseudomonadati</taxon>
        <taxon>Pseudomonadota</taxon>
        <taxon>Gammaproteobacteria</taxon>
        <taxon>Pseudomonadales</taxon>
        <taxon>Pseudomonadaceae</taxon>
        <taxon>Pseudomonas</taxon>
    </lineage>
</organism>
<feature type="transmembrane region" description="Helical" evidence="11">
    <location>
        <begin position="12"/>
        <end position="34"/>
    </location>
</feature>
<dbReference type="GO" id="GO:0006935">
    <property type="term" value="P:chemotaxis"/>
    <property type="evidence" value="ECO:0007669"/>
    <property type="project" value="UniProtKB-KW"/>
</dbReference>
<evidence type="ECO:0000259" key="12">
    <source>
        <dbReference type="PROSITE" id="PS50111"/>
    </source>
</evidence>
<dbReference type="SUPFAM" id="SSF58104">
    <property type="entry name" value="Methyl-accepting chemotaxis protein (MCP) signaling domain"/>
    <property type="match status" value="1"/>
</dbReference>
<sequence length="645" mass="69793">MQFWRRSIQWQLIASMGAALLLSILIVVGIYSVAVNRLTERYLVDTALPASIEAIRNDIERMLGRPLTAAADIANNTLLRDWLAAGEDSTQAPQFIEYLEALRKQNHAFTALFAATASNHYYNEKGLDRTLSRSNPADKWFFGFIDSGNPRLLNIDTDGSTGELALFIDYRVEKAGQLVGIAGLGLRMTELSELIHNFSFGERGRVMLVRGDGLIQVHPQSAFSGKQQLAEQIGGEAAKVVLSREQGLHSSRFERDGEGYLALSLPLRDLNWTLVAEVPEAQIYAQVRETVWLTSLIGAAVALVSLLLVVLLARGIVRPIRRVTGALMAIGNGGGDLTQRLDENRADELGDLARGFNRFLDSQRDLIGEVLNTSERLRASVAQVTQVVENTAERSDRQQEMTEMVATAVHEMGLTVQDIAQNAGNAAVASETARTEALQAREVVRRSIAHIEGMSSEIGQAASAVGELATEVASIDEVLAVIRSISEQTNLLALNAAIEAARAGEMGRGFAVVADEVRTLARRTQVSTDQVQQMILRLKHGAGSAVASMQAGQAATGTGVESSQQTGASLGTITDQVEHISDMNHQVATATEQQSAVTEEINRTVQGISDLARETAVDVQGCRQECQALRGLADDLARQMGGFRL</sequence>
<proteinExistence type="inferred from homology"/>
<dbReference type="Gene3D" id="1.10.287.950">
    <property type="entry name" value="Methyl-accepting chemotaxis protein"/>
    <property type="match status" value="1"/>
</dbReference>
<feature type="transmembrane region" description="Helical" evidence="11">
    <location>
        <begin position="291"/>
        <end position="313"/>
    </location>
</feature>
<dbReference type="Pfam" id="PF02743">
    <property type="entry name" value="dCache_1"/>
    <property type="match status" value="1"/>
</dbReference>
<evidence type="ECO:0000256" key="8">
    <source>
        <dbReference type="ARBA" id="ARBA00023224"/>
    </source>
</evidence>
<dbReference type="GO" id="GO:0005886">
    <property type="term" value="C:plasma membrane"/>
    <property type="evidence" value="ECO:0007669"/>
    <property type="project" value="UniProtKB-SubCell"/>
</dbReference>
<feature type="domain" description="Methyl-accepting transducer" evidence="12">
    <location>
        <begin position="373"/>
        <end position="609"/>
    </location>
</feature>
<comment type="similarity">
    <text evidence="9">Belongs to the methyl-accepting chemotaxis (MCP) protein family.</text>
</comment>
<evidence type="ECO:0000256" key="4">
    <source>
        <dbReference type="ARBA" id="ARBA00022500"/>
    </source>
</evidence>
<dbReference type="PROSITE" id="PS50885">
    <property type="entry name" value="HAMP"/>
    <property type="match status" value="1"/>
</dbReference>
<dbReference type="InterPro" id="IPR033479">
    <property type="entry name" value="dCache_1"/>
</dbReference>
<evidence type="ECO:0000256" key="11">
    <source>
        <dbReference type="SAM" id="Phobius"/>
    </source>
</evidence>
<dbReference type="FunFam" id="1.10.287.950:FF:000001">
    <property type="entry name" value="Methyl-accepting chemotaxis sensory transducer"/>
    <property type="match status" value="1"/>
</dbReference>
<keyword evidence="3" id="KW-0488">Methylation</keyword>
<dbReference type="SMART" id="SM00283">
    <property type="entry name" value="MA"/>
    <property type="match status" value="1"/>
</dbReference>
<dbReference type="EMBL" id="UIDD01000001">
    <property type="protein sequence ID" value="SUQ61107.1"/>
    <property type="molecule type" value="Genomic_DNA"/>
</dbReference>
<dbReference type="Proteomes" id="UP000255177">
    <property type="component" value="Unassembled WGS sequence"/>
</dbReference>